<dbReference type="RefSeq" id="WP_244518661.1">
    <property type="nucleotide sequence ID" value="NZ_FOLL01000002.1"/>
</dbReference>
<organism evidence="7 8">
    <name type="scientific">Parapedobacter composti</name>
    <dbReference type="NCBI Taxonomy" id="623281"/>
    <lineage>
        <taxon>Bacteria</taxon>
        <taxon>Pseudomonadati</taxon>
        <taxon>Bacteroidota</taxon>
        <taxon>Sphingobacteriia</taxon>
        <taxon>Sphingobacteriales</taxon>
        <taxon>Sphingobacteriaceae</taxon>
        <taxon>Parapedobacter</taxon>
    </lineage>
</organism>
<accession>A0A1I1F6S5</accession>
<dbReference type="InterPro" id="IPR036737">
    <property type="entry name" value="OmpA-like_sf"/>
</dbReference>
<dbReference type="STRING" id="623281.SAMN05421747_102196"/>
<dbReference type="PANTHER" id="PTHR30329">
    <property type="entry name" value="STATOR ELEMENT OF FLAGELLAR MOTOR COMPLEX"/>
    <property type="match status" value="1"/>
</dbReference>
<evidence type="ECO:0000259" key="6">
    <source>
        <dbReference type="PROSITE" id="PS51123"/>
    </source>
</evidence>
<dbReference type="PRINTS" id="PR01021">
    <property type="entry name" value="OMPADOMAIN"/>
</dbReference>
<dbReference type="CDD" id="cd07185">
    <property type="entry name" value="OmpA_C-like"/>
    <property type="match status" value="1"/>
</dbReference>
<dbReference type="PROSITE" id="PS51123">
    <property type="entry name" value="OMPA_2"/>
    <property type="match status" value="1"/>
</dbReference>
<evidence type="ECO:0000313" key="8">
    <source>
        <dbReference type="Proteomes" id="UP000199577"/>
    </source>
</evidence>
<dbReference type="InterPro" id="IPR006664">
    <property type="entry name" value="OMP_bac"/>
</dbReference>
<dbReference type="InterPro" id="IPR047589">
    <property type="entry name" value="DUF11_rpt"/>
</dbReference>
<evidence type="ECO:0000256" key="2">
    <source>
        <dbReference type="ARBA" id="ARBA00023136"/>
    </source>
</evidence>
<dbReference type="InterPro" id="IPR006665">
    <property type="entry name" value="OmpA-like"/>
</dbReference>
<evidence type="ECO:0000256" key="1">
    <source>
        <dbReference type="ARBA" id="ARBA00004442"/>
    </source>
</evidence>
<feature type="compositionally biased region" description="Low complexity" evidence="5">
    <location>
        <begin position="31"/>
        <end position="54"/>
    </location>
</feature>
<feature type="domain" description="OmpA-like" evidence="6">
    <location>
        <begin position="189"/>
        <end position="310"/>
    </location>
</feature>
<keyword evidence="8" id="KW-1185">Reference proteome</keyword>
<dbReference type="AlphaFoldDB" id="A0A1I1F6S5"/>
<protein>
    <submittedName>
        <fullName evidence="7">Conserved repeat domain-containing protein</fullName>
    </submittedName>
</protein>
<dbReference type="PANTHER" id="PTHR30329:SF21">
    <property type="entry name" value="LIPOPROTEIN YIAD-RELATED"/>
    <property type="match status" value="1"/>
</dbReference>
<keyword evidence="3" id="KW-0998">Cell outer membrane</keyword>
<dbReference type="Pfam" id="PF00691">
    <property type="entry name" value="OmpA"/>
    <property type="match status" value="1"/>
</dbReference>
<dbReference type="Pfam" id="PF01345">
    <property type="entry name" value="DUF11"/>
    <property type="match status" value="1"/>
</dbReference>
<gene>
    <name evidence="7" type="ORF">SAMN05421747_102196</name>
</gene>
<dbReference type="SUPFAM" id="SSF103088">
    <property type="entry name" value="OmpA-like"/>
    <property type="match status" value="1"/>
</dbReference>
<dbReference type="Gene3D" id="3.30.1330.60">
    <property type="entry name" value="OmpA-like domain"/>
    <property type="match status" value="1"/>
</dbReference>
<comment type="subcellular location">
    <subcellularLocation>
        <location evidence="1">Cell outer membrane</location>
    </subcellularLocation>
</comment>
<dbReference type="Proteomes" id="UP000199577">
    <property type="component" value="Unassembled WGS sequence"/>
</dbReference>
<dbReference type="NCBIfam" id="TIGR01451">
    <property type="entry name" value="B_ant_repeat"/>
    <property type="match status" value="1"/>
</dbReference>
<feature type="region of interest" description="Disordered" evidence="5">
    <location>
        <begin position="31"/>
        <end position="59"/>
    </location>
</feature>
<name>A0A1I1F6S5_9SPHI</name>
<evidence type="ECO:0000313" key="7">
    <source>
        <dbReference type="EMBL" id="SFB93418.1"/>
    </source>
</evidence>
<proteinExistence type="predicted"/>
<reference evidence="8" key="1">
    <citation type="submission" date="2016-10" db="EMBL/GenBank/DDBJ databases">
        <authorList>
            <person name="Varghese N."/>
            <person name="Submissions S."/>
        </authorList>
    </citation>
    <scope>NUCLEOTIDE SEQUENCE [LARGE SCALE GENOMIC DNA]</scope>
    <source>
        <strain evidence="8">DSM 22900</strain>
    </source>
</reference>
<sequence length="310" mass="33519">MGRSFHSQWGAAVLTLKVHRNFSGYESRSVSSSIVSSDQPDPNINNNTTATTSNPGYNAHDLRLSKSLNNTAPNVGETVTFTITLSKVSGGNTVSLQVIDKLPPGFTYVSSNTNGTGTYDPSTGIWDLGSPDTYSNFSRSLTITATVNTPTGVPDEYRSVAALTHVGLDPDVSNNIAIATAVVDTGDPTDLGQTFVLENIHYDFDQHHIRADAAVILDELVKTLQEHPTLKIELSSHTDSRGNDAYNLALSQRRAQAAVDYLVSRGIARERMVAKGYGEERLVNRCTNGTACSEAEHQANRRTEITVLAY</sequence>
<evidence type="ECO:0000256" key="5">
    <source>
        <dbReference type="SAM" id="MobiDB-lite"/>
    </source>
</evidence>
<dbReference type="EMBL" id="FOLL01000002">
    <property type="protein sequence ID" value="SFB93418.1"/>
    <property type="molecule type" value="Genomic_DNA"/>
</dbReference>
<evidence type="ECO:0000256" key="3">
    <source>
        <dbReference type="ARBA" id="ARBA00023237"/>
    </source>
</evidence>
<evidence type="ECO:0000256" key="4">
    <source>
        <dbReference type="PROSITE-ProRule" id="PRU00473"/>
    </source>
</evidence>
<dbReference type="InterPro" id="IPR001434">
    <property type="entry name" value="OmcB-like_DUF11"/>
</dbReference>
<dbReference type="InterPro" id="IPR050330">
    <property type="entry name" value="Bact_OuterMem_StrucFunc"/>
</dbReference>
<dbReference type="GO" id="GO:0009279">
    <property type="term" value="C:cell outer membrane"/>
    <property type="evidence" value="ECO:0007669"/>
    <property type="project" value="UniProtKB-SubCell"/>
</dbReference>
<keyword evidence="2 4" id="KW-0472">Membrane</keyword>